<dbReference type="Proteomes" id="UP001497516">
    <property type="component" value="Chromosome 9"/>
</dbReference>
<dbReference type="EMBL" id="OZ034822">
    <property type="protein sequence ID" value="CAL1412129.1"/>
    <property type="molecule type" value="Genomic_DNA"/>
</dbReference>
<evidence type="ECO:0000313" key="2">
    <source>
        <dbReference type="EMBL" id="CAL1412129.1"/>
    </source>
</evidence>
<feature type="region of interest" description="Disordered" evidence="1">
    <location>
        <begin position="30"/>
        <end position="62"/>
    </location>
</feature>
<protein>
    <submittedName>
        <fullName evidence="2">Uncharacterized protein</fullName>
    </submittedName>
</protein>
<dbReference type="AlphaFoldDB" id="A0AAV2GN67"/>
<accession>A0AAV2GN67</accession>
<organism evidence="2 3">
    <name type="scientific">Linum trigynum</name>
    <dbReference type="NCBI Taxonomy" id="586398"/>
    <lineage>
        <taxon>Eukaryota</taxon>
        <taxon>Viridiplantae</taxon>
        <taxon>Streptophyta</taxon>
        <taxon>Embryophyta</taxon>
        <taxon>Tracheophyta</taxon>
        <taxon>Spermatophyta</taxon>
        <taxon>Magnoliopsida</taxon>
        <taxon>eudicotyledons</taxon>
        <taxon>Gunneridae</taxon>
        <taxon>Pentapetalae</taxon>
        <taxon>rosids</taxon>
        <taxon>fabids</taxon>
        <taxon>Malpighiales</taxon>
        <taxon>Linaceae</taxon>
        <taxon>Linum</taxon>
    </lineage>
</organism>
<evidence type="ECO:0000256" key="1">
    <source>
        <dbReference type="SAM" id="MobiDB-lite"/>
    </source>
</evidence>
<name>A0AAV2GN67_9ROSI</name>
<proteinExistence type="predicted"/>
<evidence type="ECO:0000313" key="3">
    <source>
        <dbReference type="Proteomes" id="UP001497516"/>
    </source>
</evidence>
<keyword evidence="3" id="KW-1185">Reference proteome</keyword>
<gene>
    <name evidence="2" type="ORF">LTRI10_LOCUS51442</name>
</gene>
<reference evidence="2 3" key="1">
    <citation type="submission" date="2024-04" db="EMBL/GenBank/DDBJ databases">
        <authorList>
            <person name="Fracassetti M."/>
        </authorList>
    </citation>
    <scope>NUCLEOTIDE SEQUENCE [LARGE SCALE GENOMIC DNA]</scope>
</reference>
<sequence length="180" mass="19628">MKAGRVETGTDEPGMGIRLLAALAALTNGEERRSTGPLWPPIRRLGGPSLSEEATSKRSTEIESPSMYEVELKAAAGPGWLLGWSPPGKERERKVEVGGGALFPFEPLRLLSFDETLLTFHVPTSGLGCVWLDRSLEWVGLVMGQDGWVAIIYGSELKSGLVLVSWSSPGLIRRSRQRKK</sequence>